<comment type="caution">
    <text evidence="2">The sequence shown here is derived from an EMBL/GenBank/DDBJ whole genome shotgun (WGS) entry which is preliminary data.</text>
</comment>
<evidence type="ECO:0000313" key="3">
    <source>
        <dbReference type="Proteomes" id="UP000266841"/>
    </source>
</evidence>
<feature type="compositionally biased region" description="Low complexity" evidence="1">
    <location>
        <begin position="88"/>
        <end position="97"/>
    </location>
</feature>
<feature type="region of interest" description="Disordered" evidence="1">
    <location>
        <begin position="1"/>
        <end position="24"/>
    </location>
</feature>
<dbReference type="Proteomes" id="UP000266841">
    <property type="component" value="Unassembled WGS sequence"/>
</dbReference>
<organism evidence="2 3">
    <name type="scientific">Thalassiosira oceanica</name>
    <name type="common">Marine diatom</name>
    <dbReference type="NCBI Taxonomy" id="159749"/>
    <lineage>
        <taxon>Eukaryota</taxon>
        <taxon>Sar</taxon>
        <taxon>Stramenopiles</taxon>
        <taxon>Ochrophyta</taxon>
        <taxon>Bacillariophyta</taxon>
        <taxon>Coscinodiscophyceae</taxon>
        <taxon>Thalassiosirophycidae</taxon>
        <taxon>Thalassiosirales</taxon>
        <taxon>Thalassiosiraceae</taxon>
        <taxon>Thalassiosira</taxon>
    </lineage>
</organism>
<accession>K0SP37</accession>
<evidence type="ECO:0000313" key="2">
    <source>
        <dbReference type="EMBL" id="EJK68098.1"/>
    </source>
</evidence>
<evidence type="ECO:0000256" key="1">
    <source>
        <dbReference type="SAM" id="MobiDB-lite"/>
    </source>
</evidence>
<name>K0SP37_THAOC</name>
<reference evidence="2 3" key="1">
    <citation type="journal article" date="2012" name="Genome Biol.">
        <title>Genome and low-iron response of an oceanic diatom adapted to chronic iron limitation.</title>
        <authorList>
            <person name="Lommer M."/>
            <person name="Specht M."/>
            <person name="Roy A.S."/>
            <person name="Kraemer L."/>
            <person name="Andreson R."/>
            <person name="Gutowska M.A."/>
            <person name="Wolf J."/>
            <person name="Bergner S.V."/>
            <person name="Schilhabel M.B."/>
            <person name="Klostermeier U.C."/>
            <person name="Beiko R.G."/>
            <person name="Rosenstiel P."/>
            <person name="Hippler M."/>
            <person name="Laroche J."/>
        </authorList>
    </citation>
    <scope>NUCLEOTIDE SEQUENCE [LARGE SCALE GENOMIC DNA]</scope>
    <source>
        <strain evidence="2 3">CCMP1005</strain>
    </source>
</reference>
<keyword evidence="3" id="KW-1185">Reference proteome</keyword>
<dbReference type="EMBL" id="AGNL01012064">
    <property type="protein sequence ID" value="EJK68098.1"/>
    <property type="molecule type" value="Genomic_DNA"/>
</dbReference>
<protein>
    <submittedName>
        <fullName evidence="2">Uncharacterized protein</fullName>
    </submittedName>
</protein>
<feature type="region of interest" description="Disordered" evidence="1">
    <location>
        <begin position="54"/>
        <end position="97"/>
    </location>
</feature>
<feature type="compositionally biased region" description="Basic and acidic residues" evidence="1">
    <location>
        <begin position="1"/>
        <end position="19"/>
    </location>
</feature>
<sequence length="173" mass="18962">MKEKPQPVKLPVVDRHHPAEGQSTRFHGLRRLVMTQWVGGQKAIFRGPRPYFVYQNQNQTPDEESGPEERRAAVEEQGEEEEERGSGRHPPTLGAAPGATARAAVRYLVAYNSIAVQNPRVEFHTSALRRGFTATGTDGTANAGVMWAWTVGGHATVEGPTVHRGKQGSTVTR</sequence>
<gene>
    <name evidence="2" type="ORF">THAOC_10759</name>
</gene>
<proteinExistence type="predicted"/>
<dbReference type="AlphaFoldDB" id="K0SP37"/>